<dbReference type="Proteomes" id="UP001172386">
    <property type="component" value="Unassembled WGS sequence"/>
</dbReference>
<gene>
    <name evidence="1" type="ORF">H2198_001353</name>
</gene>
<name>A0ACC3AHP3_9EURO</name>
<evidence type="ECO:0000313" key="1">
    <source>
        <dbReference type="EMBL" id="KAJ9662464.1"/>
    </source>
</evidence>
<organism evidence="1 2">
    <name type="scientific">Neophaeococcomyces mojaviensis</name>
    <dbReference type="NCBI Taxonomy" id="3383035"/>
    <lineage>
        <taxon>Eukaryota</taxon>
        <taxon>Fungi</taxon>
        <taxon>Dikarya</taxon>
        <taxon>Ascomycota</taxon>
        <taxon>Pezizomycotina</taxon>
        <taxon>Eurotiomycetes</taxon>
        <taxon>Chaetothyriomycetidae</taxon>
        <taxon>Chaetothyriales</taxon>
        <taxon>Chaetothyriales incertae sedis</taxon>
        <taxon>Neophaeococcomyces</taxon>
    </lineage>
</organism>
<keyword evidence="2" id="KW-1185">Reference proteome</keyword>
<accession>A0ACC3AHP3</accession>
<evidence type="ECO:0000313" key="2">
    <source>
        <dbReference type="Proteomes" id="UP001172386"/>
    </source>
</evidence>
<protein>
    <submittedName>
        <fullName evidence="1">Uncharacterized protein</fullName>
    </submittedName>
</protein>
<proteinExistence type="predicted"/>
<comment type="caution">
    <text evidence="1">The sequence shown here is derived from an EMBL/GenBank/DDBJ whole genome shotgun (WGS) entry which is preliminary data.</text>
</comment>
<reference evidence="1" key="1">
    <citation type="submission" date="2022-10" db="EMBL/GenBank/DDBJ databases">
        <title>Culturing micro-colonial fungi from biological soil crusts in the Mojave desert and describing Neophaeococcomyces mojavensis, and introducing the new genera and species Taxawa tesnikishii.</title>
        <authorList>
            <person name="Kurbessoian T."/>
            <person name="Stajich J.E."/>
        </authorList>
    </citation>
    <scope>NUCLEOTIDE SEQUENCE</scope>
    <source>
        <strain evidence="1">JES_112</strain>
    </source>
</reference>
<dbReference type="EMBL" id="JAPDRQ010000015">
    <property type="protein sequence ID" value="KAJ9662464.1"/>
    <property type="molecule type" value="Genomic_DNA"/>
</dbReference>
<sequence>MASPSGPIMALAPLAPLELVSVALAAIASKKGAYCPYSNFRVGAAILLADGTLHTGANVEVASTPVGICAERCALAPIVAGMERPELPKIRAIAVSTDIWGPSSPCGMCRQMIREFCPLDTPIYMYGRQPLASNQSYPATIPPEEELRICGEPVVMTIGQLLPMSFGPNDMAKREVQTVAQIG</sequence>